<dbReference type="KEGG" id="tca:655493"/>
<reference evidence="1 2" key="1">
    <citation type="journal article" date="2008" name="Nature">
        <title>The genome of the model beetle and pest Tribolium castaneum.</title>
        <authorList>
            <consortium name="Tribolium Genome Sequencing Consortium"/>
            <person name="Richards S."/>
            <person name="Gibbs R.A."/>
            <person name="Weinstock G.M."/>
            <person name="Brown S.J."/>
            <person name="Denell R."/>
            <person name="Beeman R.W."/>
            <person name="Gibbs R."/>
            <person name="Beeman R.W."/>
            <person name="Brown S.J."/>
            <person name="Bucher G."/>
            <person name="Friedrich M."/>
            <person name="Grimmelikhuijzen C.J."/>
            <person name="Klingler M."/>
            <person name="Lorenzen M."/>
            <person name="Richards S."/>
            <person name="Roth S."/>
            <person name="Schroder R."/>
            <person name="Tautz D."/>
            <person name="Zdobnov E.M."/>
            <person name="Muzny D."/>
            <person name="Gibbs R.A."/>
            <person name="Weinstock G.M."/>
            <person name="Attaway T."/>
            <person name="Bell S."/>
            <person name="Buhay C.J."/>
            <person name="Chandrabose M.N."/>
            <person name="Chavez D."/>
            <person name="Clerk-Blankenburg K.P."/>
            <person name="Cree A."/>
            <person name="Dao M."/>
            <person name="Davis C."/>
            <person name="Chacko J."/>
            <person name="Dinh H."/>
            <person name="Dugan-Rocha S."/>
            <person name="Fowler G."/>
            <person name="Garner T.T."/>
            <person name="Garnes J."/>
            <person name="Gnirke A."/>
            <person name="Hawes A."/>
            <person name="Hernandez J."/>
            <person name="Hines S."/>
            <person name="Holder M."/>
            <person name="Hume J."/>
            <person name="Jhangiani S.N."/>
            <person name="Joshi V."/>
            <person name="Khan Z.M."/>
            <person name="Jackson L."/>
            <person name="Kovar C."/>
            <person name="Kowis A."/>
            <person name="Lee S."/>
            <person name="Lewis L.R."/>
            <person name="Margolis J."/>
            <person name="Morgan M."/>
            <person name="Nazareth L.V."/>
            <person name="Nguyen N."/>
            <person name="Okwuonu G."/>
            <person name="Parker D."/>
            <person name="Richards S."/>
            <person name="Ruiz S.J."/>
            <person name="Santibanez J."/>
            <person name="Savard J."/>
            <person name="Scherer S.E."/>
            <person name="Schneider B."/>
            <person name="Sodergren E."/>
            <person name="Tautz D."/>
            <person name="Vattahil S."/>
            <person name="Villasana D."/>
            <person name="White C.S."/>
            <person name="Wright R."/>
            <person name="Park Y."/>
            <person name="Beeman R.W."/>
            <person name="Lord J."/>
            <person name="Oppert B."/>
            <person name="Lorenzen M."/>
            <person name="Brown S."/>
            <person name="Wang L."/>
            <person name="Savard J."/>
            <person name="Tautz D."/>
            <person name="Richards S."/>
            <person name="Weinstock G."/>
            <person name="Gibbs R.A."/>
            <person name="Liu Y."/>
            <person name="Worley K."/>
            <person name="Weinstock G."/>
            <person name="Elsik C.G."/>
            <person name="Reese J.T."/>
            <person name="Elhaik E."/>
            <person name="Landan G."/>
            <person name="Graur D."/>
            <person name="Arensburger P."/>
            <person name="Atkinson P."/>
            <person name="Beeman R.W."/>
            <person name="Beidler J."/>
            <person name="Brown S.J."/>
            <person name="Demuth J.P."/>
            <person name="Drury D.W."/>
            <person name="Du Y.Z."/>
            <person name="Fujiwara H."/>
            <person name="Lorenzen M."/>
            <person name="Maselli V."/>
            <person name="Osanai M."/>
            <person name="Park Y."/>
            <person name="Robertson H.M."/>
            <person name="Tu Z."/>
            <person name="Wang J.J."/>
            <person name="Wang S."/>
            <person name="Richards S."/>
            <person name="Song H."/>
            <person name="Zhang L."/>
            <person name="Sodergren E."/>
            <person name="Werner D."/>
            <person name="Stanke M."/>
            <person name="Morgenstern B."/>
            <person name="Solovyev V."/>
            <person name="Kosarev P."/>
            <person name="Brown G."/>
            <person name="Chen H.C."/>
            <person name="Ermolaeva O."/>
            <person name="Hlavina W."/>
            <person name="Kapustin Y."/>
            <person name="Kiryutin B."/>
            <person name="Kitts P."/>
            <person name="Maglott D."/>
            <person name="Pruitt K."/>
            <person name="Sapojnikov V."/>
            <person name="Souvorov A."/>
            <person name="Mackey A.J."/>
            <person name="Waterhouse R.M."/>
            <person name="Wyder S."/>
            <person name="Zdobnov E.M."/>
            <person name="Zdobnov E.M."/>
            <person name="Wyder S."/>
            <person name="Kriventseva E.V."/>
            <person name="Kadowaki T."/>
            <person name="Bork P."/>
            <person name="Aranda M."/>
            <person name="Bao R."/>
            <person name="Beermann A."/>
            <person name="Berns N."/>
            <person name="Bolognesi R."/>
            <person name="Bonneton F."/>
            <person name="Bopp D."/>
            <person name="Brown S.J."/>
            <person name="Bucher G."/>
            <person name="Butts T."/>
            <person name="Chaumot A."/>
            <person name="Denell R.E."/>
            <person name="Ferrier D.E."/>
            <person name="Friedrich M."/>
            <person name="Gordon C.M."/>
            <person name="Jindra M."/>
            <person name="Klingler M."/>
            <person name="Lan Q."/>
            <person name="Lattorff H.M."/>
            <person name="Laudet V."/>
            <person name="von Levetsow C."/>
            <person name="Liu Z."/>
            <person name="Lutz R."/>
            <person name="Lynch J.A."/>
            <person name="da Fonseca R.N."/>
            <person name="Posnien N."/>
            <person name="Reuter R."/>
            <person name="Roth S."/>
            <person name="Savard J."/>
            <person name="Schinko J.B."/>
            <person name="Schmitt C."/>
            <person name="Schoppmeier M."/>
            <person name="Schroder R."/>
            <person name="Shippy T.D."/>
            <person name="Simonnet F."/>
            <person name="Marques-Souza H."/>
            <person name="Tautz D."/>
            <person name="Tomoyasu Y."/>
            <person name="Trauner J."/>
            <person name="Van der Zee M."/>
            <person name="Vervoort M."/>
            <person name="Wittkopp N."/>
            <person name="Wimmer E.A."/>
            <person name="Yang X."/>
            <person name="Jones A.K."/>
            <person name="Sattelle D.B."/>
            <person name="Ebert P.R."/>
            <person name="Nelson D."/>
            <person name="Scott J.G."/>
            <person name="Beeman R.W."/>
            <person name="Muthukrishnan S."/>
            <person name="Kramer K.J."/>
            <person name="Arakane Y."/>
            <person name="Beeman R.W."/>
            <person name="Zhu Q."/>
            <person name="Hogenkamp D."/>
            <person name="Dixit R."/>
            <person name="Oppert B."/>
            <person name="Jiang H."/>
            <person name="Zou Z."/>
            <person name="Marshall J."/>
            <person name="Elpidina E."/>
            <person name="Vinokurov K."/>
            <person name="Oppert C."/>
            <person name="Zou Z."/>
            <person name="Evans J."/>
            <person name="Lu Z."/>
            <person name="Zhao P."/>
            <person name="Sumathipala N."/>
            <person name="Altincicek B."/>
            <person name="Vilcinskas A."/>
            <person name="Williams M."/>
            <person name="Hultmark D."/>
            <person name="Hetru C."/>
            <person name="Jiang H."/>
            <person name="Grimmelikhuijzen C.J."/>
            <person name="Hauser F."/>
            <person name="Cazzamali G."/>
            <person name="Williamson M."/>
            <person name="Park Y."/>
            <person name="Li B."/>
            <person name="Tanaka Y."/>
            <person name="Predel R."/>
            <person name="Neupert S."/>
            <person name="Schachtner J."/>
            <person name="Verleyen P."/>
            <person name="Raible F."/>
            <person name="Bork P."/>
            <person name="Friedrich M."/>
            <person name="Walden K.K."/>
            <person name="Robertson H.M."/>
            <person name="Angeli S."/>
            <person name="Foret S."/>
            <person name="Bucher G."/>
            <person name="Schuetz S."/>
            <person name="Maleszka R."/>
            <person name="Wimmer E.A."/>
            <person name="Beeman R.W."/>
            <person name="Lorenzen M."/>
            <person name="Tomoyasu Y."/>
            <person name="Miller S.C."/>
            <person name="Grossmann D."/>
            <person name="Bucher G."/>
        </authorList>
    </citation>
    <scope>NUCLEOTIDE SEQUENCE [LARGE SCALE GENOMIC DNA]</scope>
    <source>
        <strain evidence="1 2">Georgia GA2</strain>
    </source>
</reference>
<keyword evidence="2" id="KW-1185">Reference proteome</keyword>
<organism evidence="1 2">
    <name type="scientific">Tribolium castaneum</name>
    <name type="common">Red flour beetle</name>
    <dbReference type="NCBI Taxonomy" id="7070"/>
    <lineage>
        <taxon>Eukaryota</taxon>
        <taxon>Metazoa</taxon>
        <taxon>Ecdysozoa</taxon>
        <taxon>Arthropoda</taxon>
        <taxon>Hexapoda</taxon>
        <taxon>Insecta</taxon>
        <taxon>Pterygota</taxon>
        <taxon>Neoptera</taxon>
        <taxon>Endopterygota</taxon>
        <taxon>Coleoptera</taxon>
        <taxon>Polyphaga</taxon>
        <taxon>Cucujiformia</taxon>
        <taxon>Tenebrionidae</taxon>
        <taxon>Tenebrionidae incertae sedis</taxon>
        <taxon>Tribolium</taxon>
    </lineage>
</organism>
<name>D6WMF1_TRICA</name>
<dbReference type="InParanoid" id="D6WMF1"/>
<dbReference type="InterPro" id="IPR019265">
    <property type="entry name" value="RTRAF"/>
</dbReference>
<evidence type="ECO:0000313" key="1">
    <source>
        <dbReference type="EMBL" id="EFA03311.1"/>
    </source>
</evidence>
<dbReference type="FunCoup" id="D6WMF1">
    <property type="interactions" value="868"/>
</dbReference>
<dbReference type="PANTHER" id="PTHR15924">
    <property type="entry name" value="CLE"/>
    <property type="match status" value="1"/>
</dbReference>
<dbReference type="PhylomeDB" id="D6WMF1"/>
<dbReference type="OMA" id="YPMRILR"/>
<dbReference type="eggNOG" id="KOG4380">
    <property type="taxonomic scope" value="Eukaryota"/>
</dbReference>
<accession>D6WMF1</accession>
<dbReference type="GO" id="GO:0072669">
    <property type="term" value="C:tRNA-splicing ligase complex"/>
    <property type="evidence" value="ECO:0000318"/>
    <property type="project" value="GO_Central"/>
</dbReference>
<dbReference type="GO" id="GO:0003723">
    <property type="term" value="F:RNA binding"/>
    <property type="evidence" value="ECO:0000318"/>
    <property type="project" value="GO_Central"/>
</dbReference>
<dbReference type="OrthoDB" id="514167at2759"/>
<protein>
    <submittedName>
        <fullName evidence="1">UPF0568 protein C14orf166 homolog-like Protein</fullName>
    </submittedName>
</protein>
<dbReference type="AlphaFoldDB" id="D6WMF1"/>
<dbReference type="HOGENOM" id="CLU_075085_0_0_1"/>
<dbReference type="Pfam" id="PF10036">
    <property type="entry name" value="RLL"/>
    <property type="match status" value="1"/>
</dbReference>
<dbReference type="STRING" id="7070.D6WMF1"/>
<dbReference type="GO" id="GO:0006388">
    <property type="term" value="P:tRNA splicing, via endonucleolytic cleavage and ligation"/>
    <property type="evidence" value="ECO:0000318"/>
    <property type="project" value="GO_Central"/>
</dbReference>
<sequence length="244" mass="27323">MVKRLLSALEYPQCDVNVNDEATFRKIVAWLELNKINKADSNVANGLKNVTSNDWPNHFQKYKEALGVPNLQSHQEQLQWLLGYAVQIETHNNREVYIKHAVENLKATNVPTVVTENPLDKLDFHSKEFAEGITKLAQLLNITPHPDPLVTLKAVAKLVTTRLSPQAQANPSEVIIKGTPFPFQEADLGFDLNDPVLNQAAKVLRILYIHDLRDLQTKANELIVAVQNITANPKTDTKLGKVGK</sequence>
<evidence type="ECO:0000313" key="2">
    <source>
        <dbReference type="Proteomes" id="UP000007266"/>
    </source>
</evidence>
<gene>
    <name evidence="1" type="primary">AUGUSTUS-3.0.2_13253</name>
    <name evidence="1" type="ORF">TcasGA2_TC013253</name>
</gene>
<reference evidence="1 2" key="2">
    <citation type="journal article" date="2010" name="Nucleic Acids Res.">
        <title>BeetleBase in 2010: revisions to provide comprehensive genomic information for Tribolium castaneum.</title>
        <authorList>
            <person name="Kim H.S."/>
            <person name="Murphy T."/>
            <person name="Xia J."/>
            <person name="Caragea D."/>
            <person name="Park Y."/>
            <person name="Beeman R.W."/>
            <person name="Lorenzen M.D."/>
            <person name="Butcher S."/>
            <person name="Manak J.R."/>
            <person name="Brown S.J."/>
        </authorList>
    </citation>
    <scope>GENOME REANNOTATION</scope>
    <source>
        <strain evidence="1 2">Georgia GA2</strain>
    </source>
</reference>
<proteinExistence type="predicted"/>
<dbReference type="EMBL" id="KQ971343">
    <property type="protein sequence ID" value="EFA03311.1"/>
    <property type="molecule type" value="Genomic_DNA"/>
</dbReference>
<dbReference type="Proteomes" id="UP000007266">
    <property type="component" value="Linkage group 5"/>
</dbReference>